<dbReference type="InterPro" id="IPR003682">
    <property type="entry name" value="rRNA_ssu_MeTfrase_G"/>
</dbReference>
<name>K6QDJ6_9FIRM</name>
<reference evidence="8" key="2">
    <citation type="submission" date="2012-10" db="EMBL/GenBank/DDBJ databases">
        <title>Improved high-quality draft of Thermaerobacter subterraneus C21, DSM 13965.</title>
        <authorList>
            <consortium name="DOE Joint Genome Institute"/>
            <person name="Eisen J."/>
            <person name="Huntemann M."/>
            <person name="Wei C.-L."/>
            <person name="Han J."/>
            <person name="Detter J.C."/>
            <person name="Han C."/>
            <person name="Tapia R."/>
            <person name="Chen A."/>
            <person name="Kyrpides N."/>
            <person name="Mavromatis K."/>
            <person name="Markowitz V."/>
            <person name="Szeto E."/>
            <person name="Ivanova N."/>
            <person name="Mikhailova N."/>
            <person name="Ovchinnikova G."/>
            <person name="Pagani I."/>
            <person name="Pati A."/>
            <person name="Goodwin L."/>
            <person name="Nordberg H.P."/>
            <person name="Cantor M.N."/>
            <person name="Hua S.X."/>
            <person name="Woyke T."/>
            <person name="Eisen J."/>
            <person name="Klenk H.-P."/>
        </authorList>
    </citation>
    <scope>NUCLEOTIDE SEQUENCE [LARGE SCALE GENOMIC DNA]</scope>
    <source>
        <strain evidence="8">DSM 13965</strain>
    </source>
</reference>
<dbReference type="AlphaFoldDB" id="K6QDJ6"/>
<feature type="compositionally biased region" description="Low complexity" evidence="7">
    <location>
        <begin position="229"/>
        <end position="246"/>
    </location>
</feature>
<dbReference type="STRING" id="867903.ThesuDRAFT_00475"/>
<dbReference type="PANTHER" id="PTHR31760:SF0">
    <property type="entry name" value="S-ADENOSYL-L-METHIONINE-DEPENDENT METHYLTRANSFERASES SUPERFAMILY PROTEIN"/>
    <property type="match status" value="1"/>
</dbReference>
<gene>
    <name evidence="6" type="primary">rsmG</name>
    <name evidence="8" type="ORF">ThesuDRAFT_00475</name>
</gene>
<evidence type="ECO:0000313" key="9">
    <source>
        <dbReference type="Proteomes" id="UP000005710"/>
    </source>
</evidence>
<keyword evidence="5 6" id="KW-0949">S-adenosyl-L-methionine</keyword>
<keyword evidence="4 6" id="KW-0808">Transferase</keyword>
<dbReference type="NCBIfam" id="TIGR00138">
    <property type="entry name" value="rsmG_gidB"/>
    <property type="match status" value="1"/>
</dbReference>
<keyword evidence="1 6" id="KW-0963">Cytoplasm</keyword>
<protein>
    <recommendedName>
        <fullName evidence="6">Ribosomal RNA small subunit methyltransferase G</fullName>
        <ecNumber evidence="6">2.1.1.-</ecNumber>
    </recommendedName>
    <alternativeName>
        <fullName evidence="6">16S rRNA 7-methylguanosine methyltransferase</fullName>
        <shortName evidence="6">16S rRNA m7G methyltransferase</shortName>
    </alternativeName>
</protein>
<dbReference type="PANTHER" id="PTHR31760">
    <property type="entry name" value="S-ADENOSYL-L-METHIONINE-DEPENDENT METHYLTRANSFERASES SUPERFAMILY PROTEIN"/>
    <property type="match status" value="1"/>
</dbReference>
<comment type="caution">
    <text evidence="8">The sequence shown here is derived from an EMBL/GenBank/DDBJ whole genome shotgun (WGS) entry which is preliminary data.</text>
</comment>
<dbReference type="GO" id="GO:0070043">
    <property type="term" value="F:rRNA (guanine-N7-)-methyltransferase activity"/>
    <property type="evidence" value="ECO:0007669"/>
    <property type="project" value="UniProtKB-UniRule"/>
</dbReference>
<dbReference type="Gene3D" id="3.40.50.150">
    <property type="entry name" value="Vaccinia Virus protein VP39"/>
    <property type="match status" value="1"/>
</dbReference>
<dbReference type="Proteomes" id="UP000005710">
    <property type="component" value="Unassembled WGS sequence"/>
</dbReference>
<feature type="binding site" evidence="6">
    <location>
        <position position="82"/>
    </location>
    <ligand>
        <name>S-adenosyl-L-methionine</name>
        <dbReference type="ChEBI" id="CHEBI:59789"/>
    </ligand>
</feature>
<dbReference type="EC" id="2.1.1.-" evidence="6"/>
<dbReference type="GO" id="GO:0005829">
    <property type="term" value="C:cytosol"/>
    <property type="evidence" value="ECO:0007669"/>
    <property type="project" value="TreeGrafter"/>
</dbReference>
<feature type="binding site" evidence="6">
    <location>
        <position position="154"/>
    </location>
    <ligand>
        <name>S-adenosyl-L-methionine</name>
        <dbReference type="ChEBI" id="CHEBI:59789"/>
    </ligand>
</feature>
<evidence type="ECO:0000256" key="7">
    <source>
        <dbReference type="SAM" id="MobiDB-lite"/>
    </source>
</evidence>
<evidence type="ECO:0000256" key="2">
    <source>
        <dbReference type="ARBA" id="ARBA00022552"/>
    </source>
</evidence>
<comment type="function">
    <text evidence="6">Specifically methylates the N7 position of a guanine in 16S rRNA.</text>
</comment>
<evidence type="ECO:0000256" key="1">
    <source>
        <dbReference type="ARBA" id="ARBA00022490"/>
    </source>
</evidence>
<dbReference type="EMBL" id="AENY02000002">
    <property type="protein sequence ID" value="EKP94771.1"/>
    <property type="molecule type" value="Genomic_DNA"/>
</dbReference>
<proteinExistence type="inferred from homology"/>
<evidence type="ECO:0000256" key="3">
    <source>
        <dbReference type="ARBA" id="ARBA00022603"/>
    </source>
</evidence>
<feature type="binding site" evidence="6">
    <location>
        <position position="87"/>
    </location>
    <ligand>
        <name>S-adenosyl-L-methionine</name>
        <dbReference type="ChEBI" id="CHEBI:59789"/>
    </ligand>
</feature>
<feature type="binding site" evidence="6">
    <location>
        <begin position="135"/>
        <end position="136"/>
    </location>
    <ligand>
        <name>S-adenosyl-L-methionine</name>
        <dbReference type="ChEBI" id="CHEBI:59789"/>
    </ligand>
</feature>
<feature type="region of interest" description="Disordered" evidence="7">
    <location>
        <begin position="227"/>
        <end position="246"/>
    </location>
</feature>
<dbReference type="HAMAP" id="MF_00074">
    <property type="entry name" value="16SrRNA_methyltr_G"/>
    <property type="match status" value="1"/>
</dbReference>
<comment type="subcellular location">
    <subcellularLocation>
        <location evidence="6">Cytoplasm</location>
    </subcellularLocation>
</comment>
<evidence type="ECO:0000313" key="8">
    <source>
        <dbReference type="EMBL" id="EKP94771.1"/>
    </source>
</evidence>
<evidence type="ECO:0000256" key="4">
    <source>
        <dbReference type="ARBA" id="ARBA00022679"/>
    </source>
</evidence>
<organism evidence="8 9">
    <name type="scientific">Thermaerobacter subterraneus DSM 13965</name>
    <dbReference type="NCBI Taxonomy" id="867903"/>
    <lineage>
        <taxon>Bacteria</taxon>
        <taxon>Bacillati</taxon>
        <taxon>Bacillota</taxon>
        <taxon>Clostridia</taxon>
        <taxon>Eubacteriales</taxon>
        <taxon>Clostridiales Family XVII. Incertae Sedis</taxon>
        <taxon>Thermaerobacter</taxon>
    </lineage>
</organism>
<evidence type="ECO:0000256" key="6">
    <source>
        <dbReference type="HAMAP-Rule" id="MF_00074"/>
    </source>
</evidence>
<dbReference type="HOGENOM" id="CLU_065341_0_1_9"/>
<comment type="similarity">
    <text evidence="6">Belongs to the methyltransferase superfamily. RNA methyltransferase RsmG family.</text>
</comment>
<keyword evidence="9" id="KW-1185">Reference proteome</keyword>
<dbReference type="RefSeq" id="WP_006902756.1">
    <property type="nucleotide sequence ID" value="NZ_JH976535.1"/>
</dbReference>
<comment type="caution">
    <text evidence="6">Lacks conserved residue(s) required for the propagation of feature annotation.</text>
</comment>
<dbReference type="SUPFAM" id="SSF53335">
    <property type="entry name" value="S-adenosyl-L-methionine-dependent methyltransferases"/>
    <property type="match status" value="1"/>
</dbReference>
<dbReference type="OrthoDB" id="9808773at2"/>
<dbReference type="InterPro" id="IPR029063">
    <property type="entry name" value="SAM-dependent_MTases_sf"/>
</dbReference>
<keyword evidence="3 6" id="KW-0489">Methyltransferase</keyword>
<dbReference type="Pfam" id="PF02527">
    <property type="entry name" value="GidB"/>
    <property type="match status" value="1"/>
</dbReference>
<sequence length="246" mass="26432">MDGARWQDELARLGAAFGVRLSGDALVAMWRHWQLVREATGRFNLTAVREDAEALVRHYVDSLVLLGIAGPWAAEGLLVDLGSGAGFPGIPLLVALGPGWRGLLLESQGKKAAFLREAVTVLGLDGRVIVEPVRAEEAGRRDSWREQADLVVARAVAPLNVLAEYGLPLLRVGGRLWAYKGPRVAEEWEAGRRAATVLGGRLVGAREVELPGGAGRRVLVEVVKEEPTPAGYPRRPGLPARRPLGA</sequence>
<dbReference type="eggNOG" id="COG0357">
    <property type="taxonomic scope" value="Bacteria"/>
</dbReference>
<accession>K6QDJ6</accession>
<evidence type="ECO:0000256" key="5">
    <source>
        <dbReference type="ARBA" id="ARBA00022691"/>
    </source>
</evidence>
<keyword evidence="2 6" id="KW-0698">rRNA processing</keyword>
<reference evidence="8" key="1">
    <citation type="submission" date="2010-10" db="EMBL/GenBank/DDBJ databases">
        <authorList>
            <consortium name="US DOE Joint Genome Institute (JGI-PGF)"/>
            <person name="Lucas S."/>
            <person name="Copeland A."/>
            <person name="Lapidus A."/>
            <person name="Bruce D."/>
            <person name="Goodwin L."/>
            <person name="Pitluck S."/>
            <person name="Kyrpides N."/>
            <person name="Mavromatis K."/>
            <person name="Detter J.C."/>
            <person name="Han C."/>
            <person name="Land M."/>
            <person name="Hauser L."/>
            <person name="Markowitz V."/>
            <person name="Cheng J.-F."/>
            <person name="Hugenholtz P."/>
            <person name="Woyke T."/>
            <person name="Wu D."/>
            <person name="Pukall R."/>
            <person name="Wahrenburg C."/>
            <person name="Brambilla E."/>
            <person name="Klenk H.-P."/>
            <person name="Eisen J.A."/>
        </authorList>
    </citation>
    <scope>NUCLEOTIDE SEQUENCE [LARGE SCALE GENOMIC DNA]</scope>
    <source>
        <strain evidence="8">DSM 13965</strain>
    </source>
</reference>